<evidence type="ECO:0000256" key="3">
    <source>
        <dbReference type="ARBA" id="ARBA00022475"/>
    </source>
</evidence>
<evidence type="ECO:0000313" key="12">
    <source>
        <dbReference type="Proteomes" id="UP000192713"/>
    </source>
</evidence>
<comment type="caution">
    <text evidence="9">The sequence shown here is derived from an EMBL/GenBank/DDBJ whole genome shotgun (WGS) entry which is preliminary data.</text>
</comment>
<feature type="transmembrane region" description="Helical" evidence="7">
    <location>
        <begin position="25"/>
        <end position="46"/>
    </location>
</feature>
<evidence type="ECO:0000256" key="1">
    <source>
        <dbReference type="ARBA" id="ARBA00004651"/>
    </source>
</evidence>
<protein>
    <submittedName>
        <fullName evidence="9">Cation:proton antiporter</fullName>
    </submittedName>
    <submittedName>
        <fullName evidence="8">Na+/H+ antiporter subunit E</fullName>
    </submittedName>
</protein>
<feature type="transmembrane region" description="Helical" evidence="7">
    <location>
        <begin position="58"/>
        <end position="83"/>
    </location>
</feature>
<dbReference type="OrthoDB" id="3556991at2"/>
<comment type="subcellular location">
    <subcellularLocation>
        <location evidence="1">Cell membrane</location>
        <topology evidence="1">Multi-pass membrane protein</topology>
    </subcellularLocation>
</comment>
<evidence type="ECO:0000313" key="8">
    <source>
        <dbReference type="EMBL" id="NDJ89539.1"/>
    </source>
</evidence>
<evidence type="ECO:0000313" key="13">
    <source>
        <dbReference type="Proteomes" id="UP000466523"/>
    </source>
</evidence>
<keyword evidence="6 7" id="KW-0472">Membrane</keyword>
<evidence type="ECO:0000256" key="4">
    <source>
        <dbReference type="ARBA" id="ARBA00022692"/>
    </source>
</evidence>
<keyword evidence="4 7" id="KW-0812">Transmembrane</keyword>
<dbReference type="Pfam" id="PF01899">
    <property type="entry name" value="MNHE"/>
    <property type="match status" value="1"/>
</dbReference>
<organism evidence="9 11">
    <name type="scientific">Mycolicibacter kumamotonensis</name>
    <dbReference type="NCBI Taxonomy" id="354243"/>
    <lineage>
        <taxon>Bacteria</taxon>
        <taxon>Bacillati</taxon>
        <taxon>Actinomycetota</taxon>
        <taxon>Actinomycetes</taxon>
        <taxon>Mycobacteriales</taxon>
        <taxon>Mycobacteriaceae</taxon>
        <taxon>Mycolicibacter</taxon>
    </lineage>
</organism>
<evidence type="ECO:0000313" key="10">
    <source>
        <dbReference type="EMBL" id="ORA77972.1"/>
    </source>
</evidence>
<dbReference type="RefSeq" id="WP_029249115.1">
    <property type="nucleotide sequence ID" value="NZ_JAACYR010000029.1"/>
</dbReference>
<evidence type="ECO:0000256" key="5">
    <source>
        <dbReference type="ARBA" id="ARBA00022989"/>
    </source>
</evidence>
<keyword evidence="3" id="KW-1003">Cell membrane</keyword>
<reference evidence="8 13" key="3">
    <citation type="submission" date="2020-01" db="EMBL/GenBank/DDBJ databases">
        <authorList>
            <person name="Sanchez-Estrada R."/>
            <person name="Gonzalez-Y-Merchand J.A."/>
            <person name="Rivera-Gutierrez S."/>
        </authorList>
    </citation>
    <scope>NUCLEOTIDE SEQUENCE [LARGE SCALE GENOMIC DNA]</scope>
    <source>
        <strain evidence="8 13">CST 7247</strain>
    </source>
</reference>
<accession>A0A1B8SLX3</accession>
<dbReference type="Proteomes" id="UP000092668">
    <property type="component" value="Unassembled WGS sequence"/>
</dbReference>
<dbReference type="GO" id="GO:0008324">
    <property type="term" value="F:monoatomic cation transmembrane transporter activity"/>
    <property type="evidence" value="ECO:0007669"/>
    <property type="project" value="InterPro"/>
</dbReference>
<dbReference type="PANTHER" id="PTHR34584:SF1">
    <property type="entry name" value="NA(+)_H(+) ANTIPORTER SUBUNIT E1"/>
    <property type="match status" value="1"/>
</dbReference>
<keyword evidence="5 7" id="KW-1133">Transmembrane helix</keyword>
<sequence length="175" mass="19175">MRVIALRVFAVSALATIWVLLWGRVTIANIVMGVVVASLLLVLLPLPPVPVQGRVHPVAVLKLSGLFAWYLLVSSIQLMWLAIKPGPTPQTGVLRVPVNLKSDLVLVLASSITTLIPGSIVLEIDQVRRILYCHVIDVGSARSVERFYQQVAQVERLLVAAFERDDEWLPAGENA</sequence>
<reference evidence="10 12" key="2">
    <citation type="submission" date="2017-02" db="EMBL/GenBank/DDBJ databases">
        <title>The new phylogeny of genus Mycobacterium.</title>
        <authorList>
            <person name="Tortoli E."/>
            <person name="Trovato A."/>
            <person name="Cirillo D.M."/>
        </authorList>
    </citation>
    <scope>NUCLEOTIDE SEQUENCE [LARGE SCALE GENOMIC DNA]</scope>
    <source>
        <strain evidence="10 12">DSM 45093</strain>
    </source>
</reference>
<evidence type="ECO:0000256" key="2">
    <source>
        <dbReference type="ARBA" id="ARBA00006228"/>
    </source>
</evidence>
<dbReference type="STRING" id="354243.BST28_16355"/>
<evidence type="ECO:0000313" key="9">
    <source>
        <dbReference type="EMBL" id="OBY33670.1"/>
    </source>
</evidence>
<dbReference type="InterPro" id="IPR002758">
    <property type="entry name" value="Cation_antiport_E"/>
</dbReference>
<dbReference type="PANTHER" id="PTHR34584">
    <property type="entry name" value="NA(+)/H(+) ANTIPORTER SUBUNIT E1"/>
    <property type="match status" value="1"/>
</dbReference>
<gene>
    <name evidence="9" type="ORF">ACT18_01820</name>
    <name evidence="10" type="ORF">BST28_16355</name>
    <name evidence="8" type="ORF">GWR20_10265</name>
</gene>
<dbReference type="NCBIfam" id="NF006521">
    <property type="entry name" value="PRK08965.1-5"/>
    <property type="match status" value="1"/>
</dbReference>
<comment type="similarity">
    <text evidence="2">Belongs to the CPA3 antiporters (TC 2.A.63) subunit E family.</text>
</comment>
<evidence type="ECO:0000256" key="7">
    <source>
        <dbReference type="SAM" id="Phobius"/>
    </source>
</evidence>
<dbReference type="AlphaFoldDB" id="A0A1B8SLX3"/>
<dbReference type="Proteomes" id="UP000466523">
    <property type="component" value="Unassembled WGS sequence"/>
</dbReference>
<reference evidence="9 11" key="1">
    <citation type="submission" date="2015-06" db="EMBL/GenBank/DDBJ databases">
        <title>Genome sequence of Mycobacterium kumamotonense strain Roo.</title>
        <authorList>
            <person name="Greninger A.L."/>
            <person name="Cunningham G."/>
            <person name="Miller S."/>
        </authorList>
    </citation>
    <scope>NUCLEOTIDE SEQUENCE [LARGE SCALE GENOMIC DNA]</scope>
    <source>
        <strain evidence="9 11">Roo</strain>
    </source>
</reference>
<dbReference type="EMBL" id="LFOE01000001">
    <property type="protein sequence ID" value="OBY33670.1"/>
    <property type="molecule type" value="Genomic_DNA"/>
</dbReference>
<dbReference type="Proteomes" id="UP000192713">
    <property type="component" value="Unassembled WGS sequence"/>
</dbReference>
<dbReference type="EMBL" id="MVHU01000026">
    <property type="protein sequence ID" value="ORA77972.1"/>
    <property type="molecule type" value="Genomic_DNA"/>
</dbReference>
<feature type="transmembrane region" description="Helical" evidence="7">
    <location>
        <begin position="103"/>
        <end position="122"/>
    </location>
</feature>
<dbReference type="PATRIC" id="fig|354243.3.peg.388"/>
<keyword evidence="11" id="KW-1185">Reference proteome</keyword>
<proteinExistence type="inferred from homology"/>
<dbReference type="GO" id="GO:0005886">
    <property type="term" value="C:plasma membrane"/>
    <property type="evidence" value="ECO:0007669"/>
    <property type="project" value="UniProtKB-SubCell"/>
</dbReference>
<dbReference type="EMBL" id="JAACYR010000029">
    <property type="protein sequence ID" value="NDJ89539.1"/>
    <property type="molecule type" value="Genomic_DNA"/>
</dbReference>
<evidence type="ECO:0000313" key="11">
    <source>
        <dbReference type="Proteomes" id="UP000092668"/>
    </source>
</evidence>
<evidence type="ECO:0000256" key="6">
    <source>
        <dbReference type="ARBA" id="ARBA00023136"/>
    </source>
</evidence>
<name>A0A1B8SLX3_9MYCO</name>